<gene>
    <name evidence="10" type="ORF">LCGC14_1017710</name>
</gene>
<dbReference type="AlphaFoldDB" id="A0A0F9N309"/>
<evidence type="ECO:0000256" key="6">
    <source>
        <dbReference type="ARBA" id="ARBA00022932"/>
    </source>
</evidence>
<evidence type="ECO:0000256" key="2">
    <source>
        <dbReference type="ARBA" id="ARBA00012417"/>
    </source>
</evidence>
<dbReference type="Pfam" id="PF03175">
    <property type="entry name" value="DNA_pol_B_2"/>
    <property type="match status" value="1"/>
</dbReference>
<evidence type="ECO:0000256" key="4">
    <source>
        <dbReference type="ARBA" id="ARBA00022695"/>
    </source>
</evidence>
<dbReference type="Gene3D" id="1.10.287.690">
    <property type="entry name" value="Helix hairpin bin"/>
    <property type="match status" value="1"/>
</dbReference>
<dbReference type="GO" id="GO:0003677">
    <property type="term" value="F:DNA binding"/>
    <property type="evidence" value="ECO:0007669"/>
    <property type="project" value="UniProtKB-KW"/>
</dbReference>
<feature type="domain" description="DNA-directed DNA polymerase family B mitochondria/virus" evidence="9">
    <location>
        <begin position="166"/>
        <end position="409"/>
    </location>
</feature>
<dbReference type="InterPro" id="IPR023211">
    <property type="entry name" value="DNA_pol_palm_dom_sf"/>
</dbReference>
<evidence type="ECO:0000256" key="1">
    <source>
        <dbReference type="ARBA" id="ARBA00005755"/>
    </source>
</evidence>
<dbReference type="InterPro" id="IPR004868">
    <property type="entry name" value="DNA-dir_DNA_pol_B_mt/vir"/>
</dbReference>
<reference evidence="10" key="1">
    <citation type="journal article" date="2015" name="Nature">
        <title>Complex archaea that bridge the gap between prokaryotes and eukaryotes.</title>
        <authorList>
            <person name="Spang A."/>
            <person name="Saw J.H."/>
            <person name="Jorgensen S.L."/>
            <person name="Zaremba-Niedzwiedzka K."/>
            <person name="Martijn J."/>
            <person name="Lind A.E."/>
            <person name="van Eijk R."/>
            <person name="Schleper C."/>
            <person name="Guy L."/>
            <person name="Ettema T.J."/>
        </authorList>
    </citation>
    <scope>NUCLEOTIDE SEQUENCE</scope>
</reference>
<protein>
    <recommendedName>
        <fullName evidence="2">DNA-directed DNA polymerase</fullName>
        <ecNumber evidence="2">2.7.7.7</ecNumber>
    </recommendedName>
</protein>
<dbReference type="Gene3D" id="3.30.420.10">
    <property type="entry name" value="Ribonuclease H-like superfamily/Ribonuclease H"/>
    <property type="match status" value="1"/>
</dbReference>
<evidence type="ECO:0000256" key="8">
    <source>
        <dbReference type="ARBA" id="ARBA00049244"/>
    </source>
</evidence>
<dbReference type="InterPro" id="IPR006172">
    <property type="entry name" value="DNA-dir_DNA_pol_B"/>
</dbReference>
<comment type="catalytic activity">
    <reaction evidence="8">
        <text>DNA(n) + a 2'-deoxyribonucleoside 5'-triphosphate = DNA(n+1) + diphosphate</text>
        <dbReference type="Rhea" id="RHEA:22508"/>
        <dbReference type="Rhea" id="RHEA-COMP:17339"/>
        <dbReference type="Rhea" id="RHEA-COMP:17340"/>
        <dbReference type="ChEBI" id="CHEBI:33019"/>
        <dbReference type="ChEBI" id="CHEBI:61560"/>
        <dbReference type="ChEBI" id="CHEBI:173112"/>
        <dbReference type="EC" id="2.7.7.7"/>
    </reaction>
</comment>
<keyword evidence="5" id="KW-0235">DNA replication</keyword>
<comment type="similarity">
    <text evidence="1">Belongs to the DNA polymerase type-B family.</text>
</comment>
<sequence>MRRSHILRKNDRSEYPTRMLFFDTETRPNKIGDGLNESRLWFGWGCYIRRKQDAEWSEGDWLRFTSKAQFWEWIISKAKEKTRLYVYAHNMEFDFTVVSGFAYFERNGWETKTAIIEGPPTILSFKKGERTITFICTLNYFRSSLDFLGKSIGFAKLPMPEAKASKEEWDKYCKQDVEVCKEAVKNLIGLVQGWDLGNFKSTLASQAFTAFRHRFMNHSILIDDNEKALDISRQSYCGGRTECFRIGEIAEPVFYLDINSQYPSVMRENVYPVKLAKVIREPSISELQDLLTRLLAVAIVDIDTKVSFFPLKHEGRLIFPVGQFTATLATPELALALQYEVVTRVRRVAVYHSAPIFTDFVDFFYAKRMEERAKGNKALEYMLKIMLNSLYGKFGQSGRKYETLGKSADTEIKVWSEIDADTGQIYRMRQFAGLIQSLSMEGESFDSHPAIASHVTSYARILLLRYMLQAGWENVYYTDTDSLVCNEEGYSRLARYIDPNRLGYLKAEHEGVYMRINGAKDYVLDGVEKIKGVRKTAQFLHEGKYAQPVFVGFKGMLRRGNLNQQVIRDGEKNLTREYRKGILNVDGSVSPHRFEL</sequence>
<keyword evidence="6" id="KW-0239">DNA-directed DNA polymerase</keyword>
<dbReference type="Gene3D" id="3.90.1600.10">
    <property type="entry name" value="Palm domain of DNA polymerase"/>
    <property type="match status" value="2"/>
</dbReference>
<dbReference type="EC" id="2.7.7.7" evidence="2"/>
<dbReference type="GO" id="GO:0006260">
    <property type="term" value="P:DNA replication"/>
    <property type="evidence" value="ECO:0007669"/>
    <property type="project" value="UniProtKB-KW"/>
</dbReference>
<dbReference type="InterPro" id="IPR043502">
    <property type="entry name" value="DNA/RNA_pol_sf"/>
</dbReference>
<dbReference type="PRINTS" id="PR00106">
    <property type="entry name" value="DNAPOLB"/>
</dbReference>
<proteinExistence type="inferred from homology"/>
<dbReference type="PANTHER" id="PTHR33568">
    <property type="entry name" value="DNA POLYMERASE"/>
    <property type="match status" value="1"/>
</dbReference>
<keyword evidence="7" id="KW-0238">DNA-binding</keyword>
<evidence type="ECO:0000256" key="5">
    <source>
        <dbReference type="ARBA" id="ARBA00022705"/>
    </source>
</evidence>
<dbReference type="GO" id="GO:0003887">
    <property type="term" value="F:DNA-directed DNA polymerase activity"/>
    <property type="evidence" value="ECO:0007669"/>
    <property type="project" value="UniProtKB-KW"/>
</dbReference>
<evidence type="ECO:0000256" key="3">
    <source>
        <dbReference type="ARBA" id="ARBA00022679"/>
    </source>
</evidence>
<keyword evidence="3" id="KW-0808">Transferase</keyword>
<dbReference type="SUPFAM" id="SSF53098">
    <property type="entry name" value="Ribonuclease H-like"/>
    <property type="match status" value="1"/>
</dbReference>
<evidence type="ECO:0000256" key="7">
    <source>
        <dbReference type="ARBA" id="ARBA00023125"/>
    </source>
</evidence>
<dbReference type="InterPro" id="IPR036397">
    <property type="entry name" value="RNaseH_sf"/>
</dbReference>
<evidence type="ECO:0000259" key="9">
    <source>
        <dbReference type="Pfam" id="PF03175"/>
    </source>
</evidence>
<name>A0A0F9N309_9ZZZZ</name>
<accession>A0A0F9N309</accession>
<keyword evidence="4" id="KW-0548">Nucleotidyltransferase</keyword>
<evidence type="ECO:0000313" key="10">
    <source>
        <dbReference type="EMBL" id="KKN12319.1"/>
    </source>
</evidence>
<dbReference type="EMBL" id="LAZR01004044">
    <property type="protein sequence ID" value="KKN12319.1"/>
    <property type="molecule type" value="Genomic_DNA"/>
</dbReference>
<organism evidence="10">
    <name type="scientific">marine sediment metagenome</name>
    <dbReference type="NCBI Taxonomy" id="412755"/>
    <lineage>
        <taxon>unclassified sequences</taxon>
        <taxon>metagenomes</taxon>
        <taxon>ecological metagenomes</taxon>
    </lineage>
</organism>
<dbReference type="GO" id="GO:0000166">
    <property type="term" value="F:nucleotide binding"/>
    <property type="evidence" value="ECO:0007669"/>
    <property type="project" value="InterPro"/>
</dbReference>
<comment type="caution">
    <text evidence="10">The sequence shown here is derived from an EMBL/GenBank/DDBJ whole genome shotgun (WGS) entry which is preliminary data.</text>
</comment>
<dbReference type="PANTHER" id="PTHR33568:SF3">
    <property type="entry name" value="DNA-DIRECTED DNA POLYMERASE"/>
    <property type="match status" value="1"/>
</dbReference>
<dbReference type="InterPro" id="IPR012337">
    <property type="entry name" value="RNaseH-like_sf"/>
</dbReference>
<dbReference type="SUPFAM" id="SSF56672">
    <property type="entry name" value="DNA/RNA polymerases"/>
    <property type="match status" value="1"/>
</dbReference>